<dbReference type="GO" id="GO:0016853">
    <property type="term" value="F:isomerase activity"/>
    <property type="evidence" value="ECO:0007669"/>
    <property type="project" value="UniProtKB-KW"/>
</dbReference>
<dbReference type="Proteomes" id="UP000245412">
    <property type="component" value="Unassembled WGS sequence"/>
</dbReference>
<protein>
    <submittedName>
        <fullName evidence="2">Sugar phosphate isomerase/epimerase</fullName>
    </submittedName>
</protein>
<sequence>MPIGVCGWTIRDYIFTEKQTRETLKKIADMGYKGVELGQREFWTPAQQKEALDEYGLQAITIDGDLANPEEIIKKAEIVKCSSVCLKSIPGNMMGSPEGFMAYAEMVNKLAEPYKGTGIHFIYHNHAQELRNFPELDGKTGLDILIENTDPDVVWFQIDVHWLVAGGGDPVQWLKKLKGRTSIIHYKDYGIDFRCRETSLGNVPRQFLEVGQGNINWEPITKACYENGIEWFSVEQDQTARDPFTSLQISLNYMRDKLNIE</sequence>
<dbReference type="AlphaFoldDB" id="A0AB73T7I9"/>
<reference evidence="2 3" key="1">
    <citation type="submission" date="2018-05" db="EMBL/GenBank/DDBJ databases">
        <authorList>
            <person name="Goeker M."/>
            <person name="Huntemann M."/>
            <person name="Clum A."/>
            <person name="Pillay M."/>
            <person name="Palaniappan K."/>
            <person name="Varghese N."/>
            <person name="Mikhailova N."/>
            <person name="Stamatis D."/>
            <person name="Reddy T."/>
            <person name="Daum C."/>
            <person name="Shapiro N."/>
            <person name="Ivanova N."/>
            <person name="Kyrpides N."/>
            <person name="Woyke T."/>
        </authorList>
    </citation>
    <scope>NUCLEOTIDE SEQUENCE [LARGE SCALE GENOMIC DNA]</scope>
    <source>
        <strain evidence="2 3">DSM 26524</strain>
    </source>
</reference>
<dbReference type="PANTHER" id="PTHR12110">
    <property type="entry name" value="HYDROXYPYRUVATE ISOMERASE"/>
    <property type="match status" value="1"/>
</dbReference>
<evidence type="ECO:0000259" key="1">
    <source>
        <dbReference type="Pfam" id="PF01261"/>
    </source>
</evidence>
<name>A0AB73T7I9_9FIRM</name>
<dbReference type="InterPro" id="IPR036237">
    <property type="entry name" value="Xyl_isomerase-like_sf"/>
</dbReference>
<dbReference type="Pfam" id="PF01261">
    <property type="entry name" value="AP_endonuc_2"/>
    <property type="match status" value="1"/>
</dbReference>
<dbReference type="Gene3D" id="3.20.20.150">
    <property type="entry name" value="Divalent-metal-dependent TIM barrel enzymes"/>
    <property type="match status" value="1"/>
</dbReference>
<organism evidence="2 3">
    <name type="scientific">Murimonas intestini</name>
    <dbReference type="NCBI Taxonomy" id="1337051"/>
    <lineage>
        <taxon>Bacteria</taxon>
        <taxon>Bacillati</taxon>
        <taxon>Bacillota</taxon>
        <taxon>Clostridia</taxon>
        <taxon>Lachnospirales</taxon>
        <taxon>Lachnospiraceae</taxon>
        <taxon>Murimonas</taxon>
    </lineage>
</organism>
<evidence type="ECO:0000313" key="2">
    <source>
        <dbReference type="EMBL" id="PWJ77522.1"/>
    </source>
</evidence>
<keyword evidence="3" id="KW-1185">Reference proteome</keyword>
<dbReference type="EMBL" id="QGGY01000003">
    <property type="protein sequence ID" value="PWJ77522.1"/>
    <property type="molecule type" value="Genomic_DNA"/>
</dbReference>
<evidence type="ECO:0000313" key="3">
    <source>
        <dbReference type="Proteomes" id="UP000245412"/>
    </source>
</evidence>
<dbReference type="PANTHER" id="PTHR12110:SF41">
    <property type="entry name" value="INOSOSE DEHYDRATASE"/>
    <property type="match status" value="1"/>
</dbReference>
<gene>
    <name evidence="2" type="ORF">C7383_103368</name>
</gene>
<dbReference type="InterPro" id="IPR013022">
    <property type="entry name" value="Xyl_isomerase-like_TIM-brl"/>
</dbReference>
<dbReference type="InterPro" id="IPR050312">
    <property type="entry name" value="IolE/XylAMocC-like"/>
</dbReference>
<comment type="caution">
    <text evidence="2">The sequence shown here is derived from an EMBL/GenBank/DDBJ whole genome shotgun (WGS) entry which is preliminary data.</text>
</comment>
<feature type="domain" description="Xylose isomerase-like TIM barrel" evidence="1">
    <location>
        <begin position="25"/>
        <end position="255"/>
    </location>
</feature>
<proteinExistence type="predicted"/>
<keyword evidence="2" id="KW-0413">Isomerase</keyword>
<dbReference type="RefSeq" id="WP_109625617.1">
    <property type="nucleotide sequence ID" value="NZ_JANKBI010000002.1"/>
</dbReference>
<dbReference type="SUPFAM" id="SSF51658">
    <property type="entry name" value="Xylose isomerase-like"/>
    <property type="match status" value="1"/>
</dbReference>
<accession>A0AB73T7I9</accession>